<dbReference type="SUPFAM" id="SSF52540">
    <property type="entry name" value="P-loop containing nucleoside triphosphate hydrolases"/>
    <property type="match status" value="1"/>
</dbReference>
<reference evidence="2" key="1">
    <citation type="submission" date="2022-06" db="EMBL/GenBank/DDBJ databases">
        <title>Nostosin G and Spiroidesin B from the Cyanobacterium Dolichospermum sp. NIES-1697.</title>
        <authorList>
            <person name="Phan C.-S."/>
            <person name="Mehjabin J.J."/>
            <person name="Anas A.R.J."/>
            <person name="Hayasaka M."/>
            <person name="Onoki R."/>
            <person name="Wang J."/>
            <person name="Umezawa T."/>
            <person name="Washio K."/>
            <person name="Morikawa M."/>
            <person name="Okino T."/>
        </authorList>
    </citation>
    <scope>NUCLEOTIDE SEQUENCE</scope>
    <source>
        <strain evidence="2">NIES-1697</strain>
    </source>
</reference>
<dbReference type="RefSeq" id="WP_257121493.1">
    <property type="nucleotide sequence ID" value="NZ_CP099464.1"/>
</dbReference>
<dbReference type="Proteomes" id="UP001057561">
    <property type="component" value="Chromosome"/>
</dbReference>
<evidence type="ECO:0000313" key="2">
    <source>
        <dbReference type="EMBL" id="UUO16010.1"/>
    </source>
</evidence>
<accession>A0ABY5LXL8</accession>
<dbReference type="InterPro" id="IPR027417">
    <property type="entry name" value="P-loop_NTPase"/>
</dbReference>
<dbReference type="Pfam" id="PF22727">
    <property type="entry name" value="NCH2"/>
    <property type="match status" value="1"/>
</dbReference>
<evidence type="ECO:0000313" key="3">
    <source>
        <dbReference type="Proteomes" id="UP001057561"/>
    </source>
</evidence>
<dbReference type="PANTHER" id="PTHR46844">
    <property type="entry name" value="SLR5058 PROTEIN"/>
    <property type="match status" value="1"/>
</dbReference>
<dbReference type="PANTHER" id="PTHR46844:SF1">
    <property type="entry name" value="SLR5058 PROTEIN"/>
    <property type="match status" value="1"/>
</dbReference>
<dbReference type="Pfam" id="PF05729">
    <property type="entry name" value="NACHT"/>
    <property type="match status" value="1"/>
</dbReference>
<proteinExistence type="predicted"/>
<sequence length="717" mass="82875">MFKFKPLAAPSNAPGTGLGGLENVPIDDLVEEVRSLTRDKFKNLHGTMQMLRVSDPVPVDEIYIDLNILDQVSSYRTFSDWRKDFQPDWRNFDRLGSGAVKQKGLPALSKVKDCRRLMVFGKPGSGKTTFLKSLGILCIDKKNQFDEQDYVPIFIRLNKFAEYIHPLKLQTANQEQLHLFDYIYTREFCSWDEINKQVIQTILSNSRTLVLLDGIDEVSKQDRDFVVEEVEKFCNKFYNNRFIISCRTQTHKYKLPGFTEVEIDDFKPEQAKKFIKHWFKVVEKSSDSDNLASKLTRLLEQPENVQIAELSVTPVLLNLICFVFRNGDDLPTNRAELYKKGIKDLLRGLDESKGINREKLYPNINLDETEKLLTELAANFFKENEYFPQQEKLETFIVSRLGVKKYESEKVLKSIEAKSGLLIERSEGFWSFSHLTFQEYFTAKYIVENKQIEQLVKEHLTDTRWREVFLLTAELMGDEAGNLLSLMQAESQKYINKPKLQKLLGWADEITSETAGNIKPIGKRAIAITYAKAYNLANTYAKLKEIAVANANAIFIIDSIVYSYSNSITSIYTKDRTHSSAILYANAYVNAIAKAHDITYDINLAIETTPKLEELKIFNNEEFKLAEKLEEHKSKIPNDKKQQEEFNTFAEGLRKTLLEAFNFIPEMIDLSEEELKTLDEKYLYANKLIIDCKKSAIGETCPLWWQEIEERMLKPNL</sequence>
<protein>
    <submittedName>
        <fullName evidence="2">NACHT domain-containing protein</fullName>
    </submittedName>
</protein>
<dbReference type="InterPro" id="IPR007111">
    <property type="entry name" value="NACHT_NTPase"/>
</dbReference>
<keyword evidence="3" id="KW-1185">Reference proteome</keyword>
<dbReference type="PROSITE" id="PS50837">
    <property type="entry name" value="NACHT"/>
    <property type="match status" value="1"/>
</dbReference>
<dbReference type="Gene3D" id="3.40.50.300">
    <property type="entry name" value="P-loop containing nucleotide triphosphate hydrolases"/>
    <property type="match status" value="1"/>
</dbReference>
<name>A0ABY5LXL8_9CYAN</name>
<dbReference type="InterPro" id="IPR054501">
    <property type="entry name" value="NCH2"/>
</dbReference>
<evidence type="ECO:0000259" key="1">
    <source>
        <dbReference type="PROSITE" id="PS50837"/>
    </source>
</evidence>
<organism evidence="2 3">
    <name type="scientific">Dolichospermum heterosporum TAC447</name>
    <dbReference type="NCBI Taxonomy" id="747523"/>
    <lineage>
        <taxon>Bacteria</taxon>
        <taxon>Bacillati</taxon>
        <taxon>Cyanobacteriota</taxon>
        <taxon>Cyanophyceae</taxon>
        <taxon>Nostocales</taxon>
        <taxon>Aphanizomenonaceae</taxon>
        <taxon>Dolichospermum</taxon>
        <taxon>Dolichospermum heterosporum</taxon>
    </lineage>
</organism>
<feature type="domain" description="NACHT" evidence="1">
    <location>
        <begin position="115"/>
        <end position="248"/>
    </location>
</feature>
<dbReference type="EMBL" id="CP099464">
    <property type="protein sequence ID" value="UUO16010.1"/>
    <property type="molecule type" value="Genomic_DNA"/>
</dbReference>
<gene>
    <name evidence="2" type="ORF">NG743_02830</name>
</gene>